<evidence type="ECO:0000259" key="1">
    <source>
        <dbReference type="PROSITE" id="PS51704"/>
    </source>
</evidence>
<dbReference type="InterPro" id="IPR030395">
    <property type="entry name" value="GP_PDE_dom"/>
</dbReference>
<evidence type="ECO:0000313" key="3">
    <source>
        <dbReference type="Proteomes" id="UP001501084"/>
    </source>
</evidence>
<dbReference type="Gene3D" id="3.20.20.190">
    <property type="entry name" value="Phosphatidylinositol (PI) phosphodiesterase"/>
    <property type="match status" value="1"/>
</dbReference>
<dbReference type="Pfam" id="PF03009">
    <property type="entry name" value="GDPD"/>
    <property type="match status" value="1"/>
</dbReference>
<dbReference type="PANTHER" id="PTHR46211:SF14">
    <property type="entry name" value="GLYCEROPHOSPHODIESTER PHOSPHODIESTERASE"/>
    <property type="match status" value="1"/>
</dbReference>
<comment type="caution">
    <text evidence="2">The sequence shown here is derived from an EMBL/GenBank/DDBJ whole genome shotgun (WGS) entry which is preliminary data.</text>
</comment>
<protein>
    <submittedName>
        <fullName evidence="2">Glycerophosphodiester phosphodiesterase</fullName>
    </submittedName>
</protein>
<name>A0ABP5MUW0_9MICO</name>
<proteinExistence type="predicted"/>
<feature type="domain" description="GP-PDE" evidence="1">
    <location>
        <begin position="1"/>
        <end position="237"/>
    </location>
</feature>
<gene>
    <name evidence="2" type="ORF">GCM10009786_06550</name>
</gene>
<dbReference type="Proteomes" id="UP001501084">
    <property type="component" value="Unassembled WGS sequence"/>
</dbReference>
<reference evidence="3" key="1">
    <citation type="journal article" date="2019" name="Int. J. Syst. Evol. Microbiol.">
        <title>The Global Catalogue of Microorganisms (GCM) 10K type strain sequencing project: providing services to taxonomists for standard genome sequencing and annotation.</title>
        <authorList>
            <consortium name="The Broad Institute Genomics Platform"/>
            <consortium name="The Broad Institute Genome Sequencing Center for Infectious Disease"/>
            <person name="Wu L."/>
            <person name="Ma J."/>
        </authorList>
    </citation>
    <scope>NUCLEOTIDE SEQUENCE [LARGE SCALE GENOMIC DNA]</scope>
    <source>
        <strain evidence="3">JCM 14919</strain>
    </source>
</reference>
<dbReference type="PANTHER" id="PTHR46211">
    <property type="entry name" value="GLYCEROPHOSPHORYL DIESTER PHOSPHODIESTERASE"/>
    <property type="match status" value="1"/>
</dbReference>
<evidence type="ECO:0000313" key="2">
    <source>
        <dbReference type="EMBL" id="GAA2186313.1"/>
    </source>
</evidence>
<sequence>MASELAAIGVAENTRAAFTAALAAGADCLETDCRLTRDGVVVLAHDADLTRVANDSRAIAQVDLAELDAIFAARGGLLTLERALTEFPRAHWNIDVKSRAVAAPLGRAVAPHGARVLVTSFSDAYRRAALAAAAAEPRATLPATSPGKRALVRVLLAVASGAPRVIERAFAGLDALQIPERHGRFRVLTPRLIAAARAHGIEVHVWTVNDGQRMRELLEMGVDGVVTDRTDVAVAALRSR</sequence>
<organism evidence="2 3">
    <name type="scientific">Leucobacter alluvii</name>
    <dbReference type="NCBI Taxonomy" id="340321"/>
    <lineage>
        <taxon>Bacteria</taxon>
        <taxon>Bacillati</taxon>
        <taxon>Actinomycetota</taxon>
        <taxon>Actinomycetes</taxon>
        <taxon>Micrococcales</taxon>
        <taxon>Microbacteriaceae</taxon>
        <taxon>Leucobacter</taxon>
    </lineage>
</organism>
<dbReference type="PROSITE" id="PS51704">
    <property type="entry name" value="GP_PDE"/>
    <property type="match status" value="1"/>
</dbReference>
<dbReference type="InterPro" id="IPR017946">
    <property type="entry name" value="PLC-like_Pdiesterase_TIM-brl"/>
</dbReference>
<accession>A0ABP5MUW0</accession>
<dbReference type="EMBL" id="BAAAOP010000003">
    <property type="protein sequence ID" value="GAA2186313.1"/>
    <property type="molecule type" value="Genomic_DNA"/>
</dbReference>
<keyword evidence="3" id="KW-1185">Reference proteome</keyword>
<dbReference type="SUPFAM" id="SSF51695">
    <property type="entry name" value="PLC-like phosphodiesterases"/>
    <property type="match status" value="1"/>
</dbReference>